<keyword evidence="3" id="KW-1185">Reference proteome</keyword>
<feature type="compositionally biased region" description="Polar residues" evidence="1">
    <location>
        <begin position="406"/>
        <end position="418"/>
    </location>
</feature>
<comment type="caution">
    <text evidence="2">The sequence shown here is derived from an EMBL/GenBank/DDBJ whole genome shotgun (WGS) entry which is preliminary data.</text>
</comment>
<dbReference type="Proteomes" id="UP000823775">
    <property type="component" value="Unassembled WGS sequence"/>
</dbReference>
<evidence type="ECO:0000256" key="1">
    <source>
        <dbReference type="SAM" id="MobiDB-lite"/>
    </source>
</evidence>
<reference evidence="2 3" key="1">
    <citation type="journal article" date="2021" name="BMC Genomics">
        <title>Datura genome reveals duplications of psychoactive alkaloid biosynthetic genes and high mutation rate following tissue culture.</title>
        <authorList>
            <person name="Rajewski A."/>
            <person name="Carter-House D."/>
            <person name="Stajich J."/>
            <person name="Litt A."/>
        </authorList>
    </citation>
    <scope>NUCLEOTIDE SEQUENCE [LARGE SCALE GENOMIC DNA]</scope>
    <source>
        <strain evidence="2">AR-01</strain>
    </source>
</reference>
<accession>A0ABS8V6W0</accession>
<organism evidence="2 3">
    <name type="scientific">Datura stramonium</name>
    <name type="common">Jimsonweed</name>
    <name type="synonym">Common thornapple</name>
    <dbReference type="NCBI Taxonomy" id="4076"/>
    <lineage>
        <taxon>Eukaryota</taxon>
        <taxon>Viridiplantae</taxon>
        <taxon>Streptophyta</taxon>
        <taxon>Embryophyta</taxon>
        <taxon>Tracheophyta</taxon>
        <taxon>Spermatophyta</taxon>
        <taxon>Magnoliopsida</taxon>
        <taxon>eudicotyledons</taxon>
        <taxon>Gunneridae</taxon>
        <taxon>Pentapetalae</taxon>
        <taxon>asterids</taxon>
        <taxon>lamiids</taxon>
        <taxon>Solanales</taxon>
        <taxon>Solanaceae</taxon>
        <taxon>Solanoideae</taxon>
        <taxon>Datureae</taxon>
        <taxon>Datura</taxon>
    </lineage>
</organism>
<feature type="region of interest" description="Disordered" evidence="1">
    <location>
        <begin position="394"/>
        <end position="418"/>
    </location>
</feature>
<evidence type="ECO:0000313" key="3">
    <source>
        <dbReference type="Proteomes" id="UP000823775"/>
    </source>
</evidence>
<dbReference type="EMBL" id="JACEIK010003617">
    <property type="protein sequence ID" value="MCD9642396.1"/>
    <property type="molecule type" value="Genomic_DNA"/>
</dbReference>
<gene>
    <name evidence="2" type="ORF">HAX54_029203</name>
</gene>
<feature type="region of interest" description="Disordered" evidence="1">
    <location>
        <begin position="271"/>
        <end position="293"/>
    </location>
</feature>
<sequence length="418" mass="46390">MFYVSTSCQCVVLALVSHSIEKSLIDGTCIAWRYKETRRFEAYAKCCVDDPTHLGDDLALYWFKVVTFYHTIDPTSLGNDMVDLCSTFDENICSIELILIGDDMVQIWLEFWFIDNIGRLPDMRHQLRNCATEGRKHAVKAEILTNSGNSQNKPAIKSAISQGQAVQSSQSISQLIQEGNQNEYARELRPEGGEIRPISGQFREDLISGVFSPYPSAHLHKFPGVMKGQNSGRDNSNVSDAARADVTARDQCHLGPHPMAHPYNLTAPHSTHPKSTNMSLKHEPPRAISGDSGVAVPEPGTQNWFNKSMGNHSQALEMQKSPFNLEQASSNLRISSSSNWTEVGRDIMELEFRNWQCQSTPNHMEMMNLQKSPSNSAPNDSNLAFRVSSTDQLTGAGAPVAGKWGNQCQSMENTPTNP</sequence>
<protein>
    <submittedName>
        <fullName evidence="2">Uncharacterized protein</fullName>
    </submittedName>
</protein>
<proteinExistence type="predicted"/>
<name>A0ABS8V6W0_DATST</name>
<evidence type="ECO:0000313" key="2">
    <source>
        <dbReference type="EMBL" id="MCD9642396.1"/>
    </source>
</evidence>